<proteinExistence type="predicted"/>
<dbReference type="Proteomes" id="UP001165685">
    <property type="component" value="Unassembled WGS sequence"/>
</dbReference>
<reference evidence="1" key="1">
    <citation type="submission" date="2023-01" db="EMBL/GenBank/DDBJ databases">
        <title>Draft genome sequence of Nocardiopsis sp. LSu2-4 isolated from halophytes.</title>
        <authorList>
            <person name="Duangmal K."/>
            <person name="Chantavorakit T."/>
        </authorList>
    </citation>
    <scope>NUCLEOTIDE SEQUENCE</scope>
    <source>
        <strain evidence="1">LSu2-4</strain>
    </source>
</reference>
<accession>A0ABT4TTJ6</accession>
<gene>
    <name evidence="1" type="ORF">O4U47_26105</name>
</gene>
<comment type="caution">
    <text evidence="1">The sequence shown here is derived from an EMBL/GenBank/DDBJ whole genome shotgun (WGS) entry which is preliminary data.</text>
</comment>
<sequence>MWNWGDMMVMLISAFGCLTLFISQVNEILERLPRLFAAWRKAVGSVRDQQCQIHDEPEGNSVSRPDDL</sequence>
<evidence type="ECO:0000313" key="2">
    <source>
        <dbReference type="Proteomes" id="UP001165685"/>
    </source>
</evidence>
<keyword evidence="2" id="KW-1185">Reference proteome</keyword>
<evidence type="ECO:0000313" key="1">
    <source>
        <dbReference type="EMBL" id="MDA2808013.1"/>
    </source>
</evidence>
<name>A0ABT4TTJ6_9ACTN</name>
<dbReference type="RefSeq" id="WP_270680631.1">
    <property type="nucleotide sequence ID" value="NZ_JAQFWP010000069.1"/>
</dbReference>
<dbReference type="EMBL" id="JAQFWP010000069">
    <property type="protein sequence ID" value="MDA2808013.1"/>
    <property type="molecule type" value="Genomic_DNA"/>
</dbReference>
<organism evidence="1 2">
    <name type="scientific">Nocardiopsis suaedae</name>
    <dbReference type="NCBI Taxonomy" id="3018444"/>
    <lineage>
        <taxon>Bacteria</taxon>
        <taxon>Bacillati</taxon>
        <taxon>Actinomycetota</taxon>
        <taxon>Actinomycetes</taxon>
        <taxon>Streptosporangiales</taxon>
        <taxon>Nocardiopsidaceae</taxon>
        <taxon>Nocardiopsis</taxon>
    </lineage>
</organism>
<protein>
    <submittedName>
        <fullName evidence="1">Uncharacterized protein</fullName>
    </submittedName>
</protein>